<dbReference type="AlphaFoldDB" id="A0A2L1TVE1"/>
<evidence type="ECO:0000313" key="2">
    <source>
        <dbReference type="Proteomes" id="UP000239833"/>
    </source>
</evidence>
<name>A0A2L1TVE1_9BACL</name>
<dbReference type="EMBL" id="CP019655">
    <property type="protein sequence ID" value="AVF24660.1"/>
    <property type="molecule type" value="Genomic_DNA"/>
</dbReference>
<organism evidence="1 2">
    <name type="scientific">Paenibacillus larvae subsp. larvae</name>
    <dbReference type="NCBI Taxonomy" id="147375"/>
    <lineage>
        <taxon>Bacteria</taxon>
        <taxon>Bacillati</taxon>
        <taxon>Bacillota</taxon>
        <taxon>Bacilli</taxon>
        <taxon>Bacillales</taxon>
        <taxon>Paenibacillaceae</taxon>
        <taxon>Paenibacillus</taxon>
    </lineage>
</organism>
<dbReference type="Proteomes" id="UP000239833">
    <property type="component" value="Chromosome"/>
</dbReference>
<dbReference type="RefSeq" id="WP_077996605.1">
    <property type="nucleotide sequence ID" value="NZ_CP019655.1"/>
</dbReference>
<sequence length="83" mass="9098">MLVDMQLHGWLLDHEDLVDQQIGLVAGSGNPIDIKTSHGTATLGEVVGCDNEVSKSKSNIFTRDCKSKVRKTIHTQGDKRPVK</sequence>
<protein>
    <submittedName>
        <fullName evidence="1">Uncharacterized protein</fullName>
    </submittedName>
</protein>
<accession>A0A2L1TVE1</accession>
<proteinExistence type="predicted"/>
<evidence type="ECO:0000313" key="1">
    <source>
        <dbReference type="EMBL" id="AVF24660.1"/>
    </source>
</evidence>
<dbReference type="STRING" id="147375.BXP28_14830"/>
<gene>
    <name evidence="1" type="ORF">ERICIII_00424</name>
</gene>
<reference evidence="2" key="1">
    <citation type="submission" date="2017-02" db="EMBL/GenBank/DDBJ databases">
        <title>Delineation of Paenibacillus larvae strains originating from foulbrood outbreaks.</title>
        <authorList>
            <person name="Beims H."/>
            <person name="Bunk B."/>
            <person name="Sproeer C."/>
            <person name="Mohr K.I."/>
            <person name="Pradella S."/>
            <person name="Guenther G."/>
            <person name="Rohde M."/>
            <person name="von der Ohe W."/>
            <person name="Steinert M."/>
        </authorList>
    </citation>
    <scope>NUCLEOTIDE SEQUENCE [LARGE SCALE GENOMIC DNA]</scope>
    <source>
        <strain evidence="2">Eric_III</strain>
    </source>
</reference>